<dbReference type="SUPFAM" id="SSF46579">
    <property type="entry name" value="Prefoldin"/>
    <property type="match status" value="1"/>
</dbReference>
<reference evidence="1" key="1">
    <citation type="submission" date="2025-08" db="UniProtKB">
        <authorList>
            <consortium name="Ensembl"/>
        </authorList>
    </citation>
    <scope>IDENTIFICATION</scope>
</reference>
<evidence type="ECO:0008006" key="3">
    <source>
        <dbReference type="Google" id="ProtNLM"/>
    </source>
</evidence>
<dbReference type="Proteomes" id="UP000694620">
    <property type="component" value="Unassembled WGS sequence"/>
</dbReference>
<evidence type="ECO:0000313" key="2">
    <source>
        <dbReference type="Proteomes" id="UP000694620"/>
    </source>
</evidence>
<reference evidence="1" key="2">
    <citation type="submission" date="2025-09" db="UniProtKB">
        <authorList>
            <consortium name="Ensembl"/>
        </authorList>
    </citation>
    <scope>IDENTIFICATION</scope>
</reference>
<dbReference type="Gene3D" id="1.10.287.370">
    <property type="match status" value="1"/>
</dbReference>
<dbReference type="Ensembl" id="ENSECRT00000029846.1">
    <property type="protein sequence ID" value="ENSECRP00000029230.1"/>
    <property type="gene ID" value="ENSECRG00000019813.1"/>
</dbReference>
<name>A0A8C4TE68_ERPCA</name>
<proteinExistence type="predicted"/>
<protein>
    <recommendedName>
        <fullName evidence="3">Prefoldin subunit 5</fullName>
    </recommendedName>
</protein>
<keyword evidence="2" id="KW-1185">Reference proteome</keyword>
<dbReference type="GeneTree" id="ENSGT00940000166627"/>
<accession>A0A8C4TE68</accession>
<dbReference type="AlphaFoldDB" id="A0A8C4TE68"/>
<organism evidence="1 2">
    <name type="scientific">Erpetoichthys calabaricus</name>
    <name type="common">Rope fish</name>
    <name type="synonym">Calamoichthys calabaricus</name>
    <dbReference type="NCBI Taxonomy" id="27687"/>
    <lineage>
        <taxon>Eukaryota</taxon>
        <taxon>Metazoa</taxon>
        <taxon>Chordata</taxon>
        <taxon>Craniata</taxon>
        <taxon>Vertebrata</taxon>
        <taxon>Euteleostomi</taxon>
        <taxon>Actinopterygii</taxon>
        <taxon>Polypteriformes</taxon>
        <taxon>Polypteridae</taxon>
        <taxon>Erpetoichthys</taxon>
    </lineage>
</organism>
<evidence type="ECO:0000313" key="1">
    <source>
        <dbReference type="Ensembl" id="ENSECRP00000029230.1"/>
    </source>
</evidence>
<sequence length="102" mass="11888">MQLIHKCRMPCTAFRLPLVERLETLTFNRTRSSPCLSDMRLNVDESKDFFKRKIDFLTKQIEKIQPALQEKHAMKQAVVEVMNMKIQQLHATQNPQSSTAKA</sequence>
<dbReference type="InterPro" id="IPR009053">
    <property type="entry name" value="Prefoldin"/>
</dbReference>